<evidence type="ECO:0000256" key="5">
    <source>
        <dbReference type="ARBA" id="ARBA00022771"/>
    </source>
</evidence>
<dbReference type="Proteomes" id="UP000257039">
    <property type="component" value="Unassembled WGS sequence"/>
</dbReference>
<keyword evidence="4" id="KW-0479">Metal-binding</keyword>
<protein>
    <recommendedName>
        <fullName evidence="8">Carbamoyltransferase HypF</fullName>
        <ecNumber evidence="8">6.2.-.-</ecNumber>
    </recommendedName>
</protein>
<dbReference type="Gene3D" id="3.90.870.50">
    <property type="match status" value="1"/>
</dbReference>
<keyword evidence="12" id="KW-0808">Transferase</keyword>
<dbReference type="Gene3D" id="3.30.110.120">
    <property type="match status" value="1"/>
</dbReference>
<evidence type="ECO:0000256" key="2">
    <source>
        <dbReference type="ARBA" id="ARBA00008097"/>
    </source>
</evidence>
<dbReference type="Gene3D" id="3.30.420.40">
    <property type="match status" value="1"/>
</dbReference>
<dbReference type="Pfam" id="PF17788">
    <property type="entry name" value="HypF_C"/>
    <property type="match status" value="1"/>
</dbReference>
<evidence type="ECO:0000313" key="13">
    <source>
        <dbReference type="Proteomes" id="UP000257039"/>
    </source>
</evidence>
<dbReference type="GO" id="GO:0008270">
    <property type="term" value="F:zinc ion binding"/>
    <property type="evidence" value="ECO:0007669"/>
    <property type="project" value="UniProtKB-KW"/>
</dbReference>
<name>A0A4V1INL1_9GAMM</name>
<dbReference type="GO" id="GO:0016743">
    <property type="term" value="F:carboxyl- or carbamoyltransferase activity"/>
    <property type="evidence" value="ECO:0007669"/>
    <property type="project" value="UniProtKB-UniRule"/>
</dbReference>
<dbReference type="InterPro" id="IPR011125">
    <property type="entry name" value="Znf_HypF"/>
</dbReference>
<reference evidence="12 13" key="1">
    <citation type="submission" date="2017-04" db="EMBL/GenBank/DDBJ databases">
        <title>Draft genome sequence of Zooshikella ganghwensis VG4 isolated from Red Sea sediments.</title>
        <authorList>
            <person name="Rehman Z."/>
            <person name="Alam I."/>
            <person name="Kamau A."/>
            <person name="Bajic V."/>
            <person name="Leiknes T."/>
        </authorList>
    </citation>
    <scope>NUCLEOTIDE SEQUENCE [LARGE SCALE GENOMIC DNA]</scope>
    <source>
        <strain evidence="12 13">VG4</strain>
    </source>
</reference>
<dbReference type="Pfam" id="PF22521">
    <property type="entry name" value="HypF_C_2"/>
    <property type="match status" value="1"/>
</dbReference>
<dbReference type="InterPro" id="IPR041440">
    <property type="entry name" value="HypF_C"/>
</dbReference>
<dbReference type="InterPro" id="IPR017945">
    <property type="entry name" value="DHBP_synth_RibB-like_a/b_dom"/>
</dbReference>
<proteinExistence type="inferred from homology"/>
<feature type="domain" description="YrdC-like" evidence="11">
    <location>
        <begin position="215"/>
        <end position="405"/>
    </location>
</feature>
<evidence type="ECO:0000256" key="1">
    <source>
        <dbReference type="ARBA" id="ARBA00004711"/>
    </source>
</evidence>
<dbReference type="GO" id="GO:0016874">
    <property type="term" value="F:ligase activity"/>
    <property type="evidence" value="ECO:0007669"/>
    <property type="project" value="UniProtKB-UniRule"/>
</dbReference>
<accession>A0A4V1INL1</accession>
<gene>
    <name evidence="12" type="primary">hypF</name>
    <name evidence="12" type="ORF">B9G39_11990</name>
</gene>
<dbReference type="EC" id="6.2.-.-" evidence="8"/>
<keyword evidence="6" id="KW-0862">Zinc</keyword>
<evidence type="ECO:0000259" key="11">
    <source>
        <dbReference type="PROSITE" id="PS51163"/>
    </source>
</evidence>
<feature type="active site" evidence="9">
    <location>
        <position position="26"/>
    </location>
</feature>
<dbReference type="PROSITE" id="PS51163">
    <property type="entry name" value="YRDC"/>
    <property type="match status" value="1"/>
</dbReference>
<keyword evidence="13" id="KW-1185">Reference proteome</keyword>
<sequence length="801" mass="89413">MTYVVTSKLNGFQLDVKGRVQGIGFRPFVFRLATSLGLCGSVKNTAVSVEIKLNADLSLVEHFSQLLIQQCPRPGFIESITREPHQFLVQPNGFSILPSLSEGEECTLSFPPDLAICPACIQELINPTDRRYQYPLINCTQCGPRYTIIHDIPYDRTHTSMAAFPMCVDCQTEYNNPLSRRFHAEPICCSTCGPAIWFQQNTKPREEGKTRRTISDSLKICVEQLIQGKIIAIKGIGGFHLVCDATNESTIRLLRTRKQRPSKPLAIMFKDRQHIHSYFSCTSNVMQQCLKLLESKPAPIVLLSKTYLTQALPAEIAPRQHLLGVMLAYSPLHWLLLDSIKKPLIMTSANPPGEPICITNNLALQQLKPFADGWLLHDRNINHRCDDSVINIINNKPQLIRRARGFVPDSLPIPDQLEHGLLKEKYLLALGADLKNCFGITIGANALLSSYQGDLANSACLQAMQQNLKEMQTLLKLPENSLQAVVVDSHPDYYSSHFGRKIAEKYQTPIIQVQHHHAHFASCLFENQVLPDQPVLGIIFDGLGFGDDGTFWGGEFLLGDYASVQRVANLKPFPLLGGDKANKQPWRNLIALLAQSDCLQQTKNILTTQNIAQEEINTLLKLSHRFPLSSSVGRLFDAVAALLNIVPYEQTFEGEAAMQLEALASYYKGQATPTELFKIIPQHKRLLLDSSPLWYFLIEQLNNKEKKTKLAFIFLNSFVEGVFQTIISLQQQGKQFHSIALSGGVFQNAFLLSTLQNKLESEGFTVYTPQQIPCNDSGIALGQIAVALAQTEIKNNGHLCA</sequence>
<comment type="caution">
    <text evidence="12">The sequence shown here is derived from an EMBL/GenBank/DDBJ whole genome shotgun (WGS) entry which is preliminary data.</text>
</comment>
<dbReference type="PROSITE" id="PS51160">
    <property type="entry name" value="ACYLPHOSPHATASE_3"/>
    <property type="match status" value="1"/>
</dbReference>
<dbReference type="Pfam" id="PF01300">
    <property type="entry name" value="Sua5_yciO_yrdC"/>
    <property type="match status" value="1"/>
</dbReference>
<dbReference type="GO" id="GO:0051604">
    <property type="term" value="P:protein maturation"/>
    <property type="evidence" value="ECO:0007669"/>
    <property type="project" value="TreeGrafter"/>
</dbReference>
<organism evidence="12 13">
    <name type="scientific">Zooshikella ganghwensis</name>
    <dbReference type="NCBI Taxonomy" id="202772"/>
    <lineage>
        <taxon>Bacteria</taxon>
        <taxon>Pseudomonadati</taxon>
        <taxon>Pseudomonadota</taxon>
        <taxon>Gammaproteobacteria</taxon>
        <taxon>Oceanospirillales</taxon>
        <taxon>Zooshikellaceae</taxon>
        <taxon>Zooshikella</taxon>
    </lineage>
</organism>
<dbReference type="SUPFAM" id="SSF54975">
    <property type="entry name" value="Acylphosphatase/BLUF domain-like"/>
    <property type="match status" value="1"/>
</dbReference>
<dbReference type="GO" id="GO:0003725">
    <property type="term" value="F:double-stranded RNA binding"/>
    <property type="evidence" value="ECO:0007669"/>
    <property type="project" value="InterPro"/>
</dbReference>
<evidence type="ECO:0000256" key="6">
    <source>
        <dbReference type="ARBA" id="ARBA00022833"/>
    </source>
</evidence>
<keyword evidence="5" id="KW-0863">Zinc-finger</keyword>
<comment type="similarity">
    <text evidence="2 8">Belongs to the carbamoyltransferase HypF family.</text>
</comment>
<dbReference type="PANTHER" id="PTHR42959">
    <property type="entry name" value="CARBAMOYLTRANSFERASE"/>
    <property type="match status" value="1"/>
</dbReference>
<dbReference type="AlphaFoldDB" id="A0A4V1INL1"/>
<dbReference type="SUPFAM" id="SSF55821">
    <property type="entry name" value="YrdC/RibB"/>
    <property type="match status" value="1"/>
</dbReference>
<evidence type="ECO:0000256" key="4">
    <source>
        <dbReference type="ARBA" id="ARBA00022723"/>
    </source>
</evidence>
<dbReference type="InterPro" id="IPR051060">
    <property type="entry name" value="Carbamoyltrans_HypF-like"/>
</dbReference>
<dbReference type="InterPro" id="IPR006070">
    <property type="entry name" value="Sua5-like_dom"/>
</dbReference>
<evidence type="ECO:0000256" key="8">
    <source>
        <dbReference type="PIRNR" id="PIRNR006256"/>
    </source>
</evidence>
<dbReference type="GO" id="GO:0003998">
    <property type="term" value="F:acylphosphatase activity"/>
    <property type="evidence" value="ECO:0007669"/>
    <property type="project" value="UniProtKB-EC"/>
</dbReference>
<dbReference type="InterPro" id="IPR055128">
    <property type="entry name" value="HypF_C_2"/>
</dbReference>
<dbReference type="InterPro" id="IPR001792">
    <property type="entry name" value="Acylphosphatase-like_dom"/>
</dbReference>
<comment type="catalytic activity">
    <reaction evidence="9">
        <text>an acyl phosphate + H2O = a carboxylate + phosphate + H(+)</text>
        <dbReference type="Rhea" id="RHEA:14965"/>
        <dbReference type="ChEBI" id="CHEBI:15377"/>
        <dbReference type="ChEBI" id="CHEBI:15378"/>
        <dbReference type="ChEBI" id="CHEBI:29067"/>
        <dbReference type="ChEBI" id="CHEBI:43474"/>
        <dbReference type="ChEBI" id="CHEBI:59918"/>
        <dbReference type="EC" id="3.6.1.7"/>
    </reaction>
</comment>
<comment type="function">
    <text evidence="8">Involved in the maturation of [NiFe] hydrogenases. Along with HypE, it catalyzes the synthesis of the CN ligands of the active site iron of [NiFe]-hydrogenases. HypF functions as a carbamoyl transferase using carbamoylphosphate as a substrate and transferring the carboxamido moiety in an ATP-dependent reaction to the thiolate of the C-terminal cysteine of HypE yielding a protein-S-carboxamide.</text>
</comment>
<keyword evidence="3" id="KW-0436">Ligase</keyword>
<dbReference type="Gene3D" id="3.30.420.360">
    <property type="match status" value="1"/>
</dbReference>
<dbReference type="NCBIfam" id="TIGR00143">
    <property type="entry name" value="hypF"/>
    <property type="match status" value="1"/>
</dbReference>
<evidence type="ECO:0000256" key="7">
    <source>
        <dbReference type="ARBA" id="ARBA00048220"/>
    </source>
</evidence>
<evidence type="ECO:0000256" key="9">
    <source>
        <dbReference type="PROSITE-ProRule" id="PRU00520"/>
    </source>
</evidence>
<dbReference type="EMBL" id="NDXW01000001">
    <property type="protein sequence ID" value="RDH44111.1"/>
    <property type="molecule type" value="Genomic_DNA"/>
</dbReference>
<dbReference type="UniPathway" id="UPA00335"/>
<dbReference type="InterPro" id="IPR036046">
    <property type="entry name" value="Acylphosphatase-like_dom_sf"/>
</dbReference>
<dbReference type="PANTHER" id="PTHR42959:SF1">
    <property type="entry name" value="CARBAMOYLTRANSFERASE HYPF"/>
    <property type="match status" value="1"/>
</dbReference>
<evidence type="ECO:0000313" key="12">
    <source>
        <dbReference type="EMBL" id="RDH44111.1"/>
    </source>
</evidence>
<feature type="active site" evidence="9">
    <location>
        <position position="44"/>
    </location>
</feature>
<comment type="pathway">
    <text evidence="1 8">Protein modification; [NiFe] hydrogenase maturation.</text>
</comment>
<evidence type="ECO:0000256" key="3">
    <source>
        <dbReference type="ARBA" id="ARBA00022598"/>
    </source>
</evidence>
<feature type="domain" description="Acylphosphatase-like" evidence="10">
    <location>
        <begin position="11"/>
        <end position="98"/>
    </location>
</feature>
<dbReference type="InterPro" id="IPR004421">
    <property type="entry name" value="Carbamoyltransferase_HypF"/>
</dbReference>
<evidence type="ECO:0000259" key="10">
    <source>
        <dbReference type="PROSITE" id="PS51160"/>
    </source>
</evidence>
<dbReference type="PIRSF" id="PIRSF006256">
    <property type="entry name" value="CMPcnvr_hdrg_mat"/>
    <property type="match status" value="1"/>
</dbReference>
<comment type="catalytic activity">
    <reaction evidence="7 8">
        <text>C-terminal L-cysteinyl-[HypE protein] + carbamoyl phosphate + ATP + H2O = C-terminal S-carboxamide-L-cysteinyl-[HypE protein] + AMP + phosphate + diphosphate + H(+)</text>
        <dbReference type="Rhea" id="RHEA:55636"/>
        <dbReference type="Rhea" id="RHEA-COMP:14247"/>
        <dbReference type="Rhea" id="RHEA-COMP:14392"/>
        <dbReference type="ChEBI" id="CHEBI:15377"/>
        <dbReference type="ChEBI" id="CHEBI:15378"/>
        <dbReference type="ChEBI" id="CHEBI:30616"/>
        <dbReference type="ChEBI" id="CHEBI:33019"/>
        <dbReference type="ChEBI" id="CHEBI:43474"/>
        <dbReference type="ChEBI" id="CHEBI:58228"/>
        <dbReference type="ChEBI" id="CHEBI:76913"/>
        <dbReference type="ChEBI" id="CHEBI:139126"/>
        <dbReference type="ChEBI" id="CHEBI:456215"/>
    </reaction>
</comment>
<dbReference type="Pfam" id="PF07503">
    <property type="entry name" value="zf-HYPF"/>
    <property type="match status" value="2"/>
</dbReference>
<keyword evidence="9" id="KW-0378">Hydrolase</keyword>
<dbReference type="Pfam" id="PF00708">
    <property type="entry name" value="Acylphosphatase"/>
    <property type="match status" value="1"/>
</dbReference>